<name>A0AAW6TUG0_9BACT</name>
<evidence type="ECO:0000256" key="3">
    <source>
        <dbReference type="ARBA" id="ARBA00023136"/>
    </source>
</evidence>
<feature type="domain" description="Penicillin-binding protein transpeptidase" evidence="4">
    <location>
        <begin position="262"/>
        <end position="577"/>
    </location>
</feature>
<dbReference type="SUPFAM" id="SSF56519">
    <property type="entry name" value="Penicillin binding protein dimerisation domain"/>
    <property type="match status" value="1"/>
</dbReference>
<keyword evidence="2" id="KW-0378">Hydrolase</keyword>
<evidence type="ECO:0000256" key="1">
    <source>
        <dbReference type="ARBA" id="ARBA00004370"/>
    </source>
</evidence>
<proteinExistence type="predicted"/>
<keyword evidence="7" id="KW-1185">Reference proteome</keyword>
<comment type="subcellular location">
    <subcellularLocation>
        <location evidence="1">Membrane</location>
    </subcellularLocation>
</comment>
<gene>
    <name evidence="6" type="ORF">QJ522_10015</name>
</gene>
<evidence type="ECO:0000313" key="7">
    <source>
        <dbReference type="Proteomes" id="UP001431776"/>
    </source>
</evidence>
<dbReference type="Gene3D" id="3.90.1310.10">
    <property type="entry name" value="Penicillin-binding protein 2a (Domain 2)"/>
    <property type="match status" value="1"/>
</dbReference>
<accession>A0AAW6TUG0</accession>
<dbReference type="Pfam" id="PF00905">
    <property type="entry name" value="Transpeptidase"/>
    <property type="match status" value="1"/>
</dbReference>
<evidence type="ECO:0000256" key="2">
    <source>
        <dbReference type="ARBA" id="ARBA00022645"/>
    </source>
</evidence>
<reference evidence="6" key="1">
    <citation type="submission" date="2023-05" db="EMBL/GenBank/DDBJ databases">
        <title>Anaerotaeda fermentans gen. nov., sp. nov., a novel anaerobic planctomycete of the new family within the order Sedimentisphaerales isolated from Taman Peninsula, Russia.</title>
        <authorList>
            <person name="Khomyakova M.A."/>
            <person name="Merkel A.Y."/>
            <person name="Slobodkin A.I."/>
        </authorList>
    </citation>
    <scope>NUCLEOTIDE SEQUENCE</scope>
    <source>
        <strain evidence="6">M17dextr</strain>
    </source>
</reference>
<organism evidence="6 7">
    <name type="scientific">Anaerobaca lacustris</name>
    <dbReference type="NCBI Taxonomy" id="3044600"/>
    <lineage>
        <taxon>Bacteria</taxon>
        <taxon>Pseudomonadati</taxon>
        <taxon>Planctomycetota</taxon>
        <taxon>Phycisphaerae</taxon>
        <taxon>Sedimentisphaerales</taxon>
        <taxon>Anaerobacaceae</taxon>
        <taxon>Anaerobaca</taxon>
    </lineage>
</organism>
<protein>
    <submittedName>
        <fullName evidence="6">Penicillin-binding protein 2</fullName>
    </submittedName>
</protein>
<dbReference type="EMBL" id="JASCXX010000010">
    <property type="protein sequence ID" value="MDI6449376.1"/>
    <property type="molecule type" value="Genomic_DNA"/>
</dbReference>
<dbReference type="RefSeq" id="WP_349244784.1">
    <property type="nucleotide sequence ID" value="NZ_JASCXX010000010.1"/>
</dbReference>
<dbReference type="InterPro" id="IPR036138">
    <property type="entry name" value="PBP_dimer_sf"/>
</dbReference>
<dbReference type="GO" id="GO:0005886">
    <property type="term" value="C:plasma membrane"/>
    <property type="evidence" value="ECO:0007669"/>
    <property type="project" value="TreeGrafter"/>
</dbReference>
<dbReference type="GO" id="GO:0008658">
    <property type="term" value="F:penicillin binding"/>
    <property type="evidence" value="ECO:0007669"/>
    <property type="project" value="InterPro"/>
</dbReference>
<dbReference type="AlphaFoldDB" id="A0AAW6TUG0"/>
<sequence>MRTGQADNSGPTTAESADARRERITITAVGSVVVLAFLGLGWRCYHLQYAAADHYTQLSLRQQCAYLPLEPQRGAILDSRGRVLAASNQIRTVFVDPMIVDDPKETASALASILDEPAHEICKMILDRAGSRYAPIAAGIDAGQAEAARAIRGVGIQYGWQRHYPMGRLASHMIGYISADNRGLGGIEYEFDRELRGEGARHVFFVDVQRRPLSFAVGQRSGDNGMPTNGDSVILTIDTTIQQFVREELLKQHKAFESQAALAVVADPRSGAILAMVSLPDFDPAQSGRTDPNHFLNRVLTDQYEPGSIIKPFTAAIALDTGVVNTHETIFCEHGNYRGRGFGRIGEYRQGFGDLTLREILQNSSNIGMAKLGQRMGAERLYEGLTLFGFGKRIGIDLPGEGEGLLRPPSEWTGYSITRIPFGQEISVTAMQLVRALCMLANGGRLVRPHVIRAIVEPDGSVIDVRPPALRVGYVIKPEVARWIVQDAMTAVVNDGTGRRAQLDRWQVFGKTGTAQLARSDGRGYEERAYVASFMGGAPAEDPRIVVLVSYRRPNYALRKGYTGGTIAAPVAGAIIERTLTYLEGPQKPADSETIARAGRP</sequence>
<comment type="caution">
    <text evidence="6">The sequence shown here is derived from an EMBL/GenBank/DDBJ whole genome shotgun (WGS) entry which is preliminary data.</text>
</comment>
<dbReference type="Pfam" id="PF03717">
    <property type="entry name" value="PBP_dimer"/>
    <property type="match status" value="1"/>
</dbReference>
<evidence type="ECO:0000259" key="4">
    <source>
        <dbReference type="Pfam" id="PF00905"/>
    </source>
</evidence>
<dbReference type="Gene3D" id="3.30.450.330">
    <property type="match status" value="1"/>
</dbReference>
<keyword evidence="2" id="KW-0645">Protease</keyword>
<dbReference type="InterPro" id="IPR001460">
    <property type="entry name" value="PCN-bd_Tpept"/>
</dbReference>
<evidence type="ECO:0000259" key="5">
    <source>
        <dbReference type="Pfam" id="PF03717"/>
    </source>
</evidence>
<feature type="domain" description="Penicillin-binding protein dimerisation" evidence="5">
    <location>
        <begin position="69"/>
        <end position="207"/>
    </location>
</feature>
<dbReference type="InterPro" id="IPR050515">
    <property type="entry name" value="Beta-lactam/transpept"/>
</dbReference>
<dbReference type="InterPro" id="IPR012338">
    <property type="entry name" value="Beta-lactam/transpept-like"/>
</dbReference>
<dbReference type="PANTHER" id="PTHR30627">
    <property type="entry name" value="PEPTIDOGLYCAN D,D-TRANSPEPTIDASE"/>
    <property type="match status" value="1"/>
</dbReference>
<dbReference type="Proteomes" id="UP001431776">
    <property type="component" value="Unassembled WGS sequence"/>
</dbReference>
<dbReference type="InterPro" id="IPR005311">
    <property type="entry name" value="PBP_dimer"/>
</dbReference>
<dbReference type="Gene3D" id="3.40.710.10">
    <property type="entry name" value="DD-peptidase/beta-lactamase superfamily"/>
    <property type="match status" value="1"/>
</dbReference>
<keyword evidence="3" id="KW-0472">Membrane</keyword>
<keyword evidence="2" id="KW-0121">Carboxypeptidase</keyword>
<dbReference type="SUPFAM" id="SSF56601">
    <property type="entry name" value="beta-lactamase/transpeptidase-like"/>
    <property type="match status" value="1"/>
</dbReference>
<dbReference type="GO" id="GO:0071555">
    <property type="term" value="P:cell wall organization"/>
    <property type="evidence" value="ECO:0007669"/>
    <property type="project" value="TreeGrafter"/>
</dbReference>
<evidence type="ECO:0000313" key="6">
    <source>
        <dbReference type="EMBL" id="MDI6449376.1"/>
    </source>
</evidence>
<dbReference type="PANTHER" id="PTHR30627:SF1">
    <property type="entry name" value="PEPTIDOGLYCAN D,D-TRANSPEPTIDASE FTSI"/>
    <property type="match status" value="1"/>
</dbReference>
<dbReference type="GO" id="GO:0004180">
    <property type="term" value="F:carboxypeptidase activity"/>
    <property type="evidence" value="ECO:0007669"/>
    <property type="project" value="UniProtKB-KW"/>
</dbReference>